<evidence type="ECO:0000313" key="4">
    <source>
        <dbReference type="Proteomes" id="UP000041254"/>
    </source>
</evidence>
<name>A0A0G4GVA5_VITBC</name>
<keyword evidence="2" id="KW-0812">Transmembrane</keyword>
<keyword evidence="4" id="KW-1185">Reference proteome</keyword>
<keyword evidence="2" id="KW-0472">Membrane</keyword>
<protein>
    <submittedName>
        <fullName evidence="3">Uncharacterized protein</fullName>
    </submittedName>
</protein>
<dbReference type="PhylomeDB" id="A0A0G4GVA5"/>
<feature type="compositionally biased region" description="Basic and acidic residues" evidence="1">
    <location>
        <begin position="1"/>
        <end position="14"/>
    </location>
</feature>
<evidence type="ECO:0000256" key="2">
    <source>
        <dbReference type="SAM" id="Phobius"/>
    </source>
</evidence>
<sequence>MSEVSKRQRRPAEGEKDDLEEGHKNAAASHSIDLEAFAQRFSQIPVVVAYVFSFLSLHLVAALPRRLWRHVGCQITQLVVGAYDTAERRFWCGLSFSDAFEWGRQLTRLESIIVEYPRGLFIQRSTPAGRPYGCDSRTLPQMSDKAVTALVEGHSEGQPSRPTIGQLHYSEGKTVTISEDEYRYIRAEREQCATLPLDPALTLTSITSITGIPTLCPGRGRHWQLPSLERVQIEGPVGAQMLGEVVATSRCLKQLQVECTPDVMADSLRCIPVTADGKSGPLSQLEDIGTLKVFTWRAAGLERLQAVLVDRGCRAIKELSVDLGEAEIDGNMFKTLSAIDTFTRTVCVSPGIPVDIKVNGRFNLSLVCEVPTRPAPSFFVQKHIQQLAAKSLRASFSLRPRHLTTPLDTPSTAAIALAECLTFPEVRDVVITKSHDWGPDADAEQPDPVMIDSMANNAFPAASSLSVHTCKGHVIARRLLSKMPAVRRIELTHPTEEQAVNVLQTVGGERELEYFHATWVKGVGVGGVTWGDMTDQLPAIERLFTTIEAPEDLGDGDAAGEFGITCVKTLLKFRGLKGLDFRSEPSDAFKRLVDERTNGNAIDGLEGRYDISWRGNQRDFLTLKRLDT</sequence>
<feature type="transmembrane region" description="Helical" evidence="2">
    <location>
        <begin position="44"/>
        <end position="63"/>
    </location>
</feature>
<dbReference type="Proteomes" id="UP000041254">
    <property type="component" value="Unassembled WGS sequence"/>
</dbReference>
<dbReference type="InParanoid" id="A0A0G4GVA5"/>
<gene>
    <name evidence="3" type="ORF">Vbra_18763</name>
</gene>
<organism evidence="3 4">
    <name type="scientific">Vitrella brassicaformis (strain CCMP3155)</name>
    <dbReference type="NCBI Taxonomy" id="1169540"/>
    <lineage>
        <taxon>Eukaryota</taxon>
        <taxon>Sar</taxon>
        <taxon>Alveolata</taxon>
        <taxon>Colpodellida</taxon>
        <taxon>Vitrellaceae</taxon>
        <taxon>Vitrella</taxon>
    </lineage>
</organism>
<keyword evidence="2" id="KW-1133">Transmembrane helix</keyword>
<evidence type="ECO:0000313" key="3">
    <source>
        <dbReference type="EMBL" id="CEM34804.1"/>
    </source>
</evidence>
<evidence type="ECO:0000256" key="1">
    <source>
        <dbReference type="SAM" id="MobiDB-lite"/>
    </source>
</evidence>
<accession>A0A0G4GVA5</accession>
<dbReference type="VEuPathDB" id="CryptoDB:Vbra_18763"/>
<proteinExistence type="predicted"/>
<reference evidence="3 4" key="1">
    <citation type="submission" date="2014-11" db="EMBL/GenBank/DDBJ databases">
        <authorList>
            <person name="Zhu J."/>
            <person name="Qi W."/>
            <person name="Song R."/>
        </authorList>
    </citation>
    <scope>NUCLEOTIDE SEQUENCE [LARGE SCALE GENOMIC DNA]</scope>
</reference>
<feature type="region of interest" description="Disordered" evidence="1">
    <location>
        <begin position="1"/>
        <end position="23"/>
    </location>
</feature>
<dbReference type="AlphaFoldDB" id="A0A0G4GVA5"/>
<dbReference type="EMBL" id="CDMY01000831">
    <property type="protein sequence ID" value="CEM34804.1"/>
    <property type="molecule type" value="Genomic_DNA"/>
</dbReference>